<feature type="compositionally biased region" description="Polar residues" evidence="1">
    <location>
        <begin position="320"/>
        <end position="331"/>
    </location>
</feature>
<name>A0AAV4Y158_CAEEX</name>
<feature type="compositionally biased region" description="Basic and acidic residues" evidence="1">
    <location>
        <begin position="88"/>
        <end position="98"/>
    </location>
</feature>
<sequence length="381" mass="41807">RRDSDCTIGTDSVPLMIYNHELIRFDIKQARYRLFNHSGENLLNNLTSMSDTTKADDRETPSEATSGYSSMASFRDATDKSTSMDAESSTKDTSSDRKSAKKKAKDLIAKLQKFREFNFKDTSDVEVCSFFVGEYFNLHPETPEEEIISEEQLVATIHDFSCTCREKLDNEIISDLVLKGRIANLWNRFLRDESSIIGIVNLIETLILEFEISINEKKMEALERKKSDKSPTEEMQTAEGGDKPIEDASVTAIKGSPSTTSPEDGKPMEKDASVTSIKSSTATSTEGDKPMEEDASVTSIKDSTATTSPEGEKQMEEDASVTSIKDSTATASPEGEKPMEEDASVTSIKDSTATTSAEGDKPMEEDASVTSIKGSTATTFP</sequence>
<keyword evidence="3" id="KW-1185">Reference proteome</keyword>
<feature type="region of interest" description="Disordered" evidence="1">
    <location>
        <begin position="222"/>
        <end position="381"/>
    </location>
</feature>
<feature type="compositionally biased region" description="Basic and acidic residues" evidence="1">
    <location>
        <begin position="222"/>
        <end position="232"/>
    </location>
</feature>
<feature type="non-terminal residue" evidence="2">
    <location>
        <position position="1"/>
    </location>
</feature>
<comment type="caution">
    <text evidence="2">The sequence shown here is derived from an EMBL/GenBank/DDBJ whole genome shotgun (WGS) entry which is preliminary data.</text>
</comment>
<dbReference type="AlphaFoldDB" id="A0AAV4Y158"/>
<feature type="compositionally biased region" description="Basic and acidic residues" evidence="1">
    <location>
        <begin position="263"/>
        <end position="272"/>
    </location>
</feature>
<organism evidence="2 3">
    <name type="scientific">Caerostris extrusa</name>
    <name type="common">Bark spider</name>
    <name type="synonym">Caerostris bankana</name>
    <dbReference type="NCBI Taxonomy" id="172846"/>
    <lineage>
        <taxon>Eukaryota</taxon>
        <taxon>Metazoa</taxon>
        <taxon>Ecdysozoa</taxon>
        <taxon>Arthropoda</taxon>
        <taxon>Chelicerata</taxon>
        <taxon>Arachnida</taxon>
        <taxon>Araneae</taxon>
        <taxon>Araneomorphae</taxon>
        <taxon>Entelegynae</taxon>
        <taxon>Araneoidea</taxon>
        <taxon>Araneidae</taxon>
        <taxon>Caerostris</taxon>
    </lineage>
</organism>
<evidence type="ECO:0000313" key="3">
    <source>
        <dbReference type="Proteomes" id="UP001054945"/>
    </source>
</evidence>
<protein>
    <submittedName>
        <fullName evidence="2">Uncharacterized protein</fullName>
    </submittedName>
</protein>
<feature type="compositionally biased region" description="Polar residues" evidence="1">
    <location>
        <begin position="273"/>
        <end position="285"/>
    </location>
</feature>
<feature type="compositionally biased region" description="Polar residues" evidence="1">
    <location>
        <begin position="62"/>
        <end position="72"/>
    </location>
</feature>
<evidence type="ECO:0000313" key="2">
    <source>
        <dbReference type="EMBL" id="GIY99918.1"/>
    </source>
</evidence>
<feature type="compositionally biased region" description="Polar residues" evidence="1">
    <location>
        <begin position="296"/>
        <end position="309"/>
    </location>
</feature>
<reference evidence="2 3" key="1">
    <citation type="submission" date="2021-06" db="EMBL/GenBank/DDBJ databases">
        <title>Caerostris extrusa draft genome.</title>
        <authorList>
            <person name="Kono N."/>
            <person name="Arakawa K."/>
        </authorList>
    </citation>
    <scope>NUCLEOTIDE SEQUENCE [LARGE SCALE GENOMIC DNA]</scope>
</reference>
<dbReference type="Proteomes" id="UP001054945">
    <property type="component" value="Unassembled WGS sequence"/>
</dbReference>
<feature type="compositionally biased region" description="Polar residues" evidence="1">
    <location>
        <begin position="344"/>
        <end position="357"/>
    </location>
</feature>
<evidence type="ECO:0000256" key="1">
    <source>
        <dbReference type="SAM" id="MobiDB-lite"/>
    </source>
</evidence>
<accession>A0AAV4Y158</accession>
<dbReference type="EMBL" id="BPLR01001095">
    <property type="protein sequence ID" value="GIY99918.1"/>
    <property type="molecule type" value="Genomic_DNA"/>
</dbReference>
<proteinExistence type="predicted"/>
<feature type="region of interest" description="Disordered" evidence="1">
    <location>
        <begin position="48"/>
        <end position="98"/>
    </location>
</feature>
<gene>
    <name evidence="2" type="ORF">CEXT_546651</name>
</gene>
<feature type="compositionally biased region" description="Polar residues" evidence="1">
    <location>
        <begin position="368"/>
        <end position="381"/>
    </location>
</feature>